<dbReference type="PANTHER" id="PTHR13355:SF11">
    <property type="entry name" value="GLUCOSAMINE 6-PHOSPHATE N-ACETYLTRANSFERASE"/>
    <property type="match status" value="1"/>
</dbReference>
<evidence type="ECO:0000313" key="3">
    <source>
        <dbReference type="Proteomes" id="UP000198668"/>
    </source>
</evidence>
<dbReference type="PANTHER" id="PTHR13355">
    <property type="entry name" value="GLUCOSAMINE 6-PHOSPHATE N-ACETYLTRANSFERASE"/>
    <property type="match status" value="1"/>
</dbReference>
<evidence type="ECO:0000313" key="2">
    <source>
        <dbReference type="EMBL" id="SFH70804.1"/>
    </source>
</evidence>
<keyword evidence="2" id="KW-0808">Transferase</keyword>
<reference evidence="2 3" key="1">
    <citation type="submission" date="2016-10" db="EMBL/GenBank/DDBJ databases">
        <authorList>
            <person name="de Groot N.N."/>
        </authorList>
    </citation>
    <scope>NUCLEOTIDE SEQUENCE [LARGE SCALE GENOMIC DNA]</scope>
    <source>
        <strain evidence="2 3">DSM 27630</strain>
    </source>
</reference>
<sequence>MNYHWTEDLQSKTYQDSLKIRKIVFMEEQHVPLELEIDELEDQTIHVVGYLKDEPVTTARIYETSSDIYKVQRVAVLKEQRGKQYGADLMKEIKRFVLERHGKSLVLDAQDHALHFYEKLGYTITSEGFMDAGIPHHTMTLEL</sequence>
<dbReference type="InterPro" id="IPR039143">
    <property type="entry name" value="GNPNAT1-like"/>
</dbReference>
<dbReference type="SUPFAM" id="SSF55729">
    <property type="entry name" value="Acyl-CoA N-acyltransferases (Nat)"/>
    <property type="match status" value="1"/>
</dbReference>
<dbReference type="InterPro" id="IPR000182">
    <property type="entry name" value="GNAT_dom"/>
</dbReference>
<gene>
    <name evidence="2" type="ORF">SAMN04489868_1155</name>
</gene>
<keyword evidence="3" id="KW-1185">Reference proteome</keyword>
<dbReference type="Pfam" id="PF13673">
    <property type="entry name" value="Acetyltransf_10"/>
    <property type="match status" value="1"/>
</dbReference>
<dbReference type="AlphaFoldDB" id="A0A1I3C8D1"/>
<dbReference type="GO" id="GO:0004343">
    <property type="term" value="F:glucosamine 6-phosphate N-acetyltransferase activity"/>
    <property type="evidence" value="ECO:0007669"/>
    <property type="project" value="TreeGrafter"/>
</dbReference>
<protein>
    <submittedName>
        <fullName evidence="2">Predicted N-acyltransferase, GNAT family</fullName>
    </submittedName>
</protein>
<feature type="domain" description="N-acetyltransferase" evidence="1">
    <location>
        <begin position="7"/>
        <end position="143"/>
    </location>
</feature>
<accession>A0A1I3C8D1</accession>
<keyword evidence="2" id="KW-0012">Acyltransferase</keyword>
<dbReference type="Proteomes" id="UP000198668">
    <property type="component" value="Unassembled WGS sequence"/>
</dbReference>
<dbReference type="RefSeq" id="WP_092092283.1">
    <property type="nucleotide sequence ID" value="NZ_FOQE01000015.1"/>
</dbReference>
<dbReference type="OrthoDB" id="9796171at2"/>
<evidence type="ECO:0000259" key="1">
    <source>
        <dbReference type="PROSITE" id="PS51186"/>
    </source>
</evidence>
<dbReference type="InterPro" id="IPR016181">
    <property type="entry name" value="Acyl_CoA_acyltransferase"/>
</dbReference>
<dbReference type="Gene3D" id="3.40.630.30">
    <property type="match status" value="1"/>
</dbReference>
<dbReference type="PROSITE" id="PS51186">
    <property type="entry name" value="GNAT"/>
    <property type="match status" value="1"/>
</dbReference>
<dbReference type="EMBL" id="FOQE01000015">
    <property type="protein sequence ID" value="SFH70804.1"/>
    <property type="molecule type" value="Genomic_DNA"/>
</dbReference>
<dbReference type="CDD" id="cd04301">
    <property type="entry name" value="NAT_SF"/>
    <property type="match status" value="1"/>
</dbReference>
<name>A0A1I3C8D1_9LACT</name>
<organism evidence="2 3">
    <name type="scientific">Pisciglobus halotolerans</name>
    <dbReference type="NCBI Taxonomy" id="745365"/>
    <lineage>
        <taxon>Bacteria</taxon>
        <taxon>Bacillati</taxon>
        <taxon>Bacillota</taxon>
        <taxon>Bacilli</taxon>
        <taxon>Lactobacillales</taxon>
        <taxon>Carnobacteriaceae</taxon>
    </lineage>
</organism>
<proteinExistence type="predicted"/>